<name>A0A5A7Q099_STRAF</name>
<feature type="region of interest" description="Disordered" evidence="1">
    <location>
        <begin position="53"/>
        <end position="78"/>
    </location>
</feature>
<keyword evidence="3" id="KW-1185">Reference proteome</keyword>
<dbReference type="EMBL" id="BKCP01005461">
    <property type="protein sequence ID" value="GER38242.1"/>
    <property type="molecule type" value="Genomic_DNA"/>
</dbReference>
<dbReference type="OrthoDB" id="1748993at2759"/>
<protein>
    <submittedName>
        <fullName evidence="2">Gag-pol</fullName>
    </submittedName>
</protein>
<reference evidence="3" key="1">
    <citation type="journal article" date="2019" name="Curr. Biol.">
        <title>Genome Sequence of Striga asiatica Provides Insight into the Evolution of Plant Parasitism.</title>
        <authorList>
            <person name="Yoshida S."/>
            <person name="Kim S."/>
            <person name="Wafula E.K."/>
            <person name="Tanskanen J."/>
            <person name="Kim Y.M."/>
            <person name="Honaas L."/>
            <person name="Yang Z."/>
            <person name="Spallek T."/>
            <person name="Conn C.E."/>
            <person name="Ichihashi Y."/>
            <person name="Cheong K."/>
            <person name="Cui S."/>
            <person name="Der J.P."/>
            <person name="Gundlach H."/>
            <person name="Jiao Y."/>
            <person name="Hori C."/>
            <person name="Ishida J.K."/>
            <person name="Kasahara H."/>
            <person name="Kiba T."/>
            <person name="Kim M.S."/>
            <person name="Koo N."/>
            <person name="Laohavisit A."/>
            <person name="Lee Y.H."/>
            <person name="Lumba S."/>
            <person name="McCourt P."/>
            <person name="Mortimer J.C."/>
            <person name="Mutuku J.M."/>
            <person name="Nomura T."/>
            <person name="Sasaki-Sekimoto Y."/>
            <person name="Seto Y."/>
            <person name="Wang Y."/>
            <person name="Wakatake T."/>
            <person name="Sakakibara H."/>
            <person name="Demura T."/>
            <person name="Yamaguchi S."/>
            <person name="Yoneyama K."/>
            <person name="Manabe R.I."/>
            <person name="Nelson D.C."/>
            <person name="Schulman A.H."/>
            <person name="Timko M.P."/>
            <person name="dePamphilis C.W."/>
            <person name="Choi D."/>
            <person name="Shirasu K."/>
        </authorList>
    </citation>
    <scope>NUCLEOTIDE SEQUENCE [LARGE SCALE GENOMIC DNA]</scope>
    <source>
        <strain evidence="3">cv. UVA1</strain>
    </source>
</reference>
<dbReference type="PANTHER" id="PTHR33223">
    <property type="entry name" value="CCHC-TYPE DOMAIN-CONTAINING PROTEIN"/>
    <property type="match status" value="1"/>
</dbReference>
<feature type="compositionally biased region" description="Pro residues" evidence="1">
    <location>
        <begin position="307"/>
        <end position="318"/>
    </location>
</feature>
<comment type="caution">
    <text evidence="2">The sequence shown here is derived from an EMBL/GenBank/DDBJ whole genome shotgun (WGS) entry which is preliminary data.</text>
</comment>
<dbReference type="PANTHER" id="PTHR33223:SF10">
    <property type="entry name" value="AMINOTRANSFERASE-LIKE PLANT MOBILE DOMAIN-CONTAINING PROTEIN"/>
    <property type="match status" value="1"/>
</dbReference>
<feature type="region of interest" description="Disordered" evidence="1">
    <location>
        <begin position="305"/>
        <end position="326"/>
    </location>
</feature>
<organism evidence="2 3">
    <name type="scientific">Striga asiatica</name>
    <name type="common">Asiatic witchweed</name>
    <name type="synonym">Buchnera asiatica</name>
    <dbReference type="NCBI Taxonomy" id="4170"/>
    <lineage>
        <taxon>Eukaryota</taxon>
        <taxon>Viridiplantae</taxon>
        <taxon>Streptophyta</taxon>
        <taxon>Embryophyta</taxon>
        <taxon>Tracheophyta</taxon>
        <taxon>Spermatophyta</taxon>
        <taxon>Magnoliopsida</taxon>
        <taxon>eudicotyledons</taxon>
        <taxon>Gunneridae</taxon>
        <taxon>Pentapetalae</taxon>
        <taxon>asterids</taxon>
        <taxon>lamiids</taxon>
        <taxon>Lamiales</taxon>
        <taxon>Orobanchaceae</taxon>
        <taxon>Buchnereae</taxon>
        <taxon>Striga</taxon>
    </lineage>
</organism>
<evidence type="ECO:0000313" key="2">
    <source>
        <dbReference type="EMBL" id="GER38242.1"/>
    </source>
</evidence>
<sequence length="356" mass="40354">MNFNWLGRYLSLNTLSPLMNPKVRSRMLSRLLFSIGVPVAFFSAAIILSQGQATEEDQNQRTLAGGDQEEEPPDLDEAKGKEEEFAKFMAAHKKTSDRLTELALQEIEESPLTDEIMAQAPPPKFVIPKINVYNGTAGPTDHLLHYRNIMALNTSEDYLMCRVFPASLHGQALVWFHKIPAKSVSYFKELSRLFLAQYSCNRRQIKDLDYLFNLKKSSFRLTTANEQSAVVAYKKGLPVESKLYQSLVKNRPETLEDLLLLVRAERYAKLEDDVQSNLGKSSQKIKNEIQDLIERGYLRQFVDQQAAPPPQNPAPQPLAAPQAQYPQNPRAAVITVIHGRPTGLPRREQERGVRHL</sequence>
<gene>
    <name evidence="2" type="ORF">STAS_14726</name>
</gene>
<accession>A0A5A7Q099</accession>
<dbReference type="Proteomes" id="UP000325081">
    <property type="component" value="Unassembled WGS sequence"/>
</dbReference>
<evidence type="ECO:0000256" key="1">
    <source>
        <dbReference type="SAM" id="MobiDB-lite"/>
    </source>
</evidence>
<dbReference type="AlphaFoldDB" id="A0A5A7Q099"/>
<proteinExistence type="predicted"/>
<evidence type="ECO:0000313" key="3">
    <source>
        <dbReference type="Proteomes" id="UP000325081"/>
    </source>
</evidence>